<evidence type="ECO:0000313" key="1">
    <source>
        <dbReference type="EMBL" id="PLW34814.1"/>
    </source>
</evidence>
<dbReference type="Proteomes" id="UP000235392">
    <property type="component" value="Unassembled WGS sequence"/>
</dbReference>
<comment type="caution">
    <text evidence="1">The sequence shown here is derived from an EMBL/GenBank/DDBJ whole genome shotgun (WGS) entry which is preliminary data.</text>
</comment>
<reference evidence="1 2" key="1">
    <citation type="submission" date="2017-11" db="EMBL/GenBank/DDBJ databases">
        <title>De novo assembly and phasing of dikaryotic genomes from two isolates of Puccinia coronata f. sp. avenae, the causal agent of oat crown rust.</title>
        <authorList>
            <person name="Miller M.E."/>
            <person name="Zhang Y."/>
            <person name="Omidvar V."/>
            <person name="Sperschneider J."/>
            <person name="Schwessinger B."/>
            <person name="Raley C."/>
            <person name="Palmer J.M."/>
            <person name="Garnica D."/>
            <person name="Upadhyaya N."/>
            <person name="Rathjen J."/>
            <person name="Taylor J.M."/>
            <person name="Park R.F."/>
            <person name="Dodds P.N."/>
            <person name="Hirsch C.D."/>
            <person name="Kianian S.F."/>
            <person name="Figueroa M."/>
        </authorList>
    </citation>
    <scope>NUCLEOTIDE SEQUENCE [LARGE SCALE GENOMIC DNA]</scope>
    <source>
        <strain evidence="1">12SD80</strain>
    </source>
</reference>
<protein>
    <submittedName>
        <fullName evidence="1">Uncharacterized protein</fullName>
    </submittedName>
</protein>
<organism evidence="1 2">
    <name type="scientific">Puccinia coronata f. sp. avenae</name>
    <dbReference type="NCBI Taxonomy" id="200324"/>
    <lineage>
        <taxon>Eukaryota</taxon>
        <taxon>Fungi</taxon>
        <taxon>Dikarya</taxon>
        <taxon>Basidiomycota</taxon>
        <taxon>Pucciniomycotina</taxon>
        <taxon>Pucciniomycetes</taxon>
        <taxon>Pucciniales</taxon>
        <taxon>Pucciniaceae</taxon>
        <taxon>Puccinia</taxon>
    </lineage>
</organism>
<evidence type="ECO:0000313" key="2">
    <source>
        <dbReference type="Proteomes" id="UP000235392"/>
    </source>
</evidence>
<dbReference type="AlphaFoldDB" id="A0A2N5UAR0"/>
<dbReference type="EMBL" id="PGCI01000190">
    <property type="protein sequence ID" value="PLW34814.1"/>
    <property type="molecule type" value="Genomic_DNA"/>
</dbReference>
<proteinExistence type="predicted"/>
<gene>
    <name evidence="1" type="ORF">PCASD_12643</name>
</gene>
<sequence length="87" mass="9461">MFGTPHRAQATDYGGSLASDQVMRRSLLWSIPPHLHFKGKRLWSVNITSAKGPSKAAAKGPNFIVCLHNNKYKQSLSPKSIAPTTAS</sequence>
<accession>A0A2N5UAR0</accession>
<name>A0A2N5UAR0_9BASI</name>